<gene>
    <name evidence="4" type="ORF">NC998_11460</name>
</gene>
<reference evidence="4 5" key="1">
    <citation type="submission" date="2022-04" db="EMBL/GenBank/DDBJ databases">
        <title>Positive selection, recombination, and allopatry shape intraspecific diversity of widespread and dominant cyanobacteria.</title>
        <authorList>
            <person name="Wei J."/>
            <person name="Shu W."/>
            <person name="Hu C."/>
        </authorList>
    </citation>
    <scope>NUCLEOTIDE SEQUENCE [LARGE SCALE GENOMIC DNA]</scope>
    <source>
        <strain evidence="4 5">GB2-A4</strain>
    </source>
</reference>
<feature type="domain" description="T-SNARE coiled-coil homology" evidence="3">
    <location>
        <begin position="45"/>
        <end position="107"/>
    </location>
</feature>
<dbReference type="RefSeq" id="WP_242016917.1">
    <property type="nucleotide sequence ID" value="NZ_JAMPKM010000005.1"/>
</dbReference>
<feature type="region of interest" description="Disordered" evidence="1">
    <location>
        <begin position="118"/>
        <end position="223"/>
    </location>
</feature>
<dbReference type="Proteomes" id="UP001464891">
    <property type="component" value="Unassembled WGS sequence"/>
</dbReference>
<organism evidence="4 5">
    <name type="scientific">Trichocoleus desertorum GB2-A4</name>
    <dbReference type="NCBI Taxonomy" id="2933944"/>
    <lineage>
        <taxon>Bacteria</taxon>
        <taxon>Bacillati</taxon>
        <taxon>Cyanobacteriota</taxon>
        <taxon>Cyanophyceae</taxon>
        <taxon>Leptolyngbyales</taxon>
        <taxon>Trichocoleusaceae</taxon>
        <taxon>Trichocoleus</taxon>
    </lineage>
</organism>
<keyword evidence="2" id="KW-1133">Transmembrane helix</keyword>
<name>A0ABV0J9C7_9CYAN</name>
<proteinExistence type="predicted"/>
<dbReference type="PANTHER" id="PTHR33825:SF5">
    <property type="entry name" value="TRANSMEMBRANE PROTEIN"/>
    <property type="match status" value="1"/>
</dbReference>
<dbReference type="InterPro" id="IPR000727">
    <property type="entry name" value="T_SNARE_dom"/>
</dbReference>
<protein>
    <recommendedName>
        <fullName evidence="3">t-SNARE coiled-coil homology domain-containing protein</fullName>
    </recommendedName>
</protein>
<feature type="compositionally biased region" description="Basic and acidic residues" evidence="1">
    <location>
        <begin position="172"/>
        <end position="189"/>
    </location>
</feature>
<evidence type="ECO:0000259" key="3">
    <source>
        <dbReference type="PROSITE" id="PS50192"/>
    </source>
</evidence>
<accession>A0ABV0J9C7</accession>
<dbReference type="PROSITE" id="PS50192">
    <property type="entry name" value="T_SNARE"/>
    <property type="match status" value="1"/>
</dbReference>
<evidence type="ECO:0000313" key="5">
    <source>
        <dbReference type="Proteomes" id="UP001464891"/>
    </source>
</evidence>
<feature type="transmembrane region" description="Helical" evidence="2">
    <location>
        <begin position="6"/>
        <end position="30"/>
    </location>
</feature>
<evidence type="ECO:0000256" key="1">
    <source>
        <dbReference type="SAM" id="MobiDB-lite"/>
    </source>
</evidence>
<keyword evidence="5" id="KW-1185">Reference proteome</keyword>
<evidence type="ECO:0000313" key="4">
    <source>
        <dbReference type="EMBL" id="MEP0817715.1"/>
    </source>
</evidence>
<dbReference type="EMBL" id="JAMPKM010000005">
    <property type="protein sequence ID" value="MEP0817715.1"/>
    <property type="molecule type" value="Genomic_DNA"/>
</dbReference>
<feature type="compositionally biased region" description="Polar residues" evidence="1">
    <location>
        <begin position="144"/>
        <end position="158"/>
    </location>
</feature>
<keyword evidence="2" id="KW-0812">Transmembrane</keyword>
<keyword evidence="2" id="KW-0472">Membrane</keyword>
<comment type="caution">
    <text evidence="4">The sequence shown here is derived from an EMBL/GenBank/DDBJ whole genome shotgun (WGS) entry which is preliminary data.</text>
</comment>
<evidence type="ECO:0000256" key="2">
    <source>
        <dbReference type="SAM" id="Phobius"/>
    </source>
</evidence>
<sequence>MIDPIFWLGLSILLVAVSLAAVLVVAIPALQELARAARSAEKLFDTLSRELPPTLESIRLTGLEISDLTDDMSEGVKSAGQVVKQVDQSFDGARKQVQKAQTTTRSVFAGMKAAWRTFSRTPTGAAGGRRSMGRLPPPSRSPLDVQSGSYNARSTSDALSELGEVSRPASPLEERPSNLESDRLREETRLQNTNHNYPPRRELPESTSPQPESAESEEKSVEW</sequence>
<dbReference type="PANTHER" id="PTHR33825">
    <property type="entry name" value="CHITINASE-LIKE PROTEIN"/>
    <property type="match status" value="1"/>
</dbReference>